<feature type="domain" description="Cryptochrome/DNA photolyase FAD-binding" evidence="6">
    <location>
        <begin position="1"/>
        <end position="46"/>
    </location>
</feature>
<dbReference type="InterPro" id="IPR005101">
    <property type="entry name" value="Cryptochr/Photolyase_FAD-bd"/>
</dbReference>
<evidence type="ECO:0000259" key="6">
    <source>
        <dbReference type="Pfam" id="PF03441"/>
    </source>
</evidence>
<sequence>MPKEYIYEPWTAPLTIQTRAKCIIGRDYPAPVVSHDSASKECKRKLGEAYALNQKLNGQVSEDDLKNLRRKFEGEENQESGRRQKQKRLTDWLKDH</sequence>
<comment type="similarity">
    <text evidence="2">Belongs to the DNA photolyase class-1 family.</text>
</comment>
<gene>
    <name evidence="7" type="ORF">CISIN_1g036667mg</name>
</gene>
<keyword evidence="3" id="KW-0285">Flavoprotein</keyword>
<keyword evidence="8" id="KW-1185">Reference proteome</keyword>
<evidence type="ECO:0000256" key="2">
    <source>
        <dbReference type="ARBA" id="ARBA00005862"/>
    </source>
</evidence>
<reference evidence="7 8" key="1">
    <citation type="submission" date="2014-04" db="EMBL/GenBank/DDBJ databases">
        <authorList>
            <consortium name="International Citrus Genome Consortium"/>
            <person name="Gmitter F."/>
            <person name="Chen C."/>
            <person name="Farmerie W."/>
            <person name="Harkins T."/>
            <person name="Desany B."/>
            <person name="Mohiuddin M."/>
            <person name="Kodira C."/>
            <person name="Borodovsky M."/>
            <person name="Lomsadze A."/>
            <person name="Burns P."/>
            <person name="Jenkins J."/>
            <person name="Prochnik S."/>
            <person name="Shu S."/>
            <person name="Chapman J."/>
            <person name="Pitluck S."/>
            <person name="Schmutz J."/>
            <person name="Rokhsar D."/>
        </authorList>
    </citation>
    <scope>NUCLEOTIDE SEQUENCE</scope>
</reference>
<feature type="region of interest" description="Disordered" evidence="5">
    <location>
        <begin position="71"/>
        <end position="96"/>
    </location>
</feature>
<evidence type="ECO:0000313" key="7">
    <source>
        <dbReference type="EMBL" id="KDO35927.1"/>
    </source>
</evidence>
<keyword evidence="4" id="KW-0274">FAD</keyword>
<dbReference type="SUPFAM" id="SSF48173">
    <property type="entry name" value="Cryptochrome/photolyase FAD-binding domain"/>
    <property type="match status" value="1"/>
</dbReference>
<dbReference type="EMBL" id="KK796740">
    <property type="protein sequence ID" value="KDO35927.1"/>
    <property type="molecule type" value="Genomic_DNA"/>
</dbReference>
<comment type="cofactor">
    <cofactor evidence="1">
        <name>FAD</name>
        <dbReference type="ChEBI" id="CHEBI:57692"/>
    </cofactor>
</comment>
<dbReference type="InterPro" id="IPR002081">
    <property type="entry name" value="Cryptochrome/DNA_photolyase_1"/>
</dbReference>
<name>A0A067DA94_CITSI</name>
<evidence type="ECO:0000256" key="4">
    <source>
        <dbReference type="ARBA" id="ARBA00022827"/>
    </source>
</evidence>
<dbReference type="AlphaFoldDB" id="A0A067DA94"/>
<evidence type="ECO:0000256" key="5">
    <source>
        <dbReference type="SAM" id="MobiDB-lite"/>
    </source>
</evidence>
<evidence type="ECO:0000256" key="3">
    <source>
        <dbReference type="ARBA" id="ARBA00022630"/>
    </source>
</evidence>
<dbReference type="PANTHER" id="PTHR11455:SF9">
    <property type="entry name" value="CRYPTOCHROME CIRCADIAN CLOCK 5 ISOFORM X1"/>
    <property type="match status" value="1"/>
</dbReference>
<dbReference type="PANTHER" id="PTHR11455">
    <property type="entry name" value="CRYPTOCHROME"/>
    <property type="match status" value="1"/>
</dbReference>
<accession>A0A067DA94</accession>
<dbReference type="InterPro" id="IPR036134">
    <property type="entry name" value="Crypto/Photolyase_FAD-like_sf"/>
</dbReference>
<dbReference type="SMR" id="A0A067DA94"/>
<dbReference type="Gene3D" id="1.10.579.10">
    <property type="entry name" value="DNA Cyclobutane Dipyrimidine Photolyase, subunit A, domain 3"/>
    <property type="match status" value="1"/>
</dbReference>
<evidence type="ECO:0000313" key="8">
    <source>
        <dbReference type="Proteomes" id="UP000027120"/>
    </source>
</evidence>
<dbReference type="STRING" id="2711.A0A067DA94"/>
<proteinExistence type="inferred from homology"/>
<dbReference type="Proteomes" id="UP000027120">
    <property type="component" value="Unassembled WGS sequence"/>
</dbReference>
<evidence type="ECO:0000256" key="1">
    <source>
        <dbReference type="ARBA" id="ARBA00001974"/>
    </source>
</evidence>
<dbReference type="Pfam" id="PF03441">
    <property type="entry name" value="FAD_binding_7"/>
    <property type="match status" value="1"/>
</dbReference>
<protein>
    <recommendedName>
        <fullName evidence="6">Cryptochrome/DNA photolyase FAD-binding domain-containing protein</fullName>
    </recommendedName>
</protein>
<organism evidence="7 8">
    <name type="scientific">Citrus sinensis</name>
    <name type="common">Sweet orange</name>
    <name type="synonym">Citrus aurantium var. sinensis</name>
    <dbReference type="NCBI Taxonomy" id="2711"/>
    <lineage>
        <taxon>Eukaryota</taxon>
        <taxon>Viridiplantae</taxon>
        <taxon>Streptophyta</taxon>
        <taxon>Embryophyta</taxon>
        <taxon>Tracheophyta</taxon>
        <taxon>Spermatophyta</taxon>
        <taxon>Magnoliopsida</taxon>
        <taxon>eudicotyledons</taxon>
        <taxon>Gunneridae</taxon>
        <taxon>Pentapetalae</taxon>
        <taxon>rosids</taxon>
        <taxon>malvids</taxon>
        <taxon>Sapindales</taxon>
        <taxon>Rutaceae</taxon>
        <taxon>Aurantioideae</taxon>
        <taxon>Citrus</taxon>
    </lineage>
</organism>